<proteinExistence type="predicted"/>
<evidence type="ECO:0000313" key="4">
    <source>
        <dbReference type="Ensembl" id="ENSMMUP00000079539.1"/>
    </source>
</evidence>
<feature type="domain" description="Reverse transcriptase" evidence="3">
    <location>
        <begin position="282"/>
        <end position="557"/>
    </location>
</feature>
<dbReference type="InParanoid" id="A0A5F8ANN1"/>
<keyword evidence="2" id="KW-0175">Coiled coil</keyword>
<dbReference type="InterPro" id="IPR000477">
    <property type="entry name" value="RT_dom"/>
</dbReference>
<dbReference type="SUPFAM" id="SSF56672">
    <property type="entry name" value="DNA/RNA polymerases"/>
    <property type="match status" value="1"/>
</dbReference>
<dbReference type="InterPro" id="IPR043502">
    <property type="entry name" value="DNA/RNA_pol_sf"/>
</dbReference>
<reference evidence="4" key="2">
    <citation type="submission" date="2019-01" db="EMBL/GenBank/DDBJ databases">
        <authorList>
            <person name="Graves T."/>
            <person name="Eichler E.E."/>
            <person name="Wilson R.K."/>
        </authorList>
    </citation>
    <scope>NUCLEOTIDE SEQUENCE [LARGE SCALE GENOMIC DNA]</scope>
    <source>
        <strain evidence="4">17573</strain>
    </source>
</reference>
<feature type="coiled-coil region" evidence="2">
    <location>
        <begin position="91"/>
        <end position="125"/>
    </location>
</feature>
<dbReference type="GeneTree" id="ENSGT01150000286964"/>
<evidence type="ECO:0000256" key="1">
    <source>
        <dbReference type="ARBA" id="ARBA00012493"/>
    </source>
</evidence>
<protein>
    <recommendedName>
        <fullName evidence="1">RNA-directed DNA polymerase</fullName>
        <ecNumber evidence="1">2.7.7.49</ecNumber>
    </recommendedName>
</protein>
<dbReference type="PROSITE" id="PS50878">
    <property type="entry name" value="RT_POL"/>
    <property type="match status" value="1"/>
</dbReference>
<dbReference type="AlphaFoldDB" id="A0A5F8ANN1"/>
<evidence type="ECO:0000259" key="3">
    <source>
        <dbReference type="PROSITE" id="PS50878"/>
    </source>
</evidence>
<dbReference type="GO" id="GO:0003964">
    <property type="term" value="F:RNA-directed DNA polymerase activity"/>
    <property type="evidence" value="ECO:0007669"/>
    <property type="project" value="UniProtKB-EC"/>
</dbReference>
<dbReference type="OMA" id="WERYAVE"/>
<dbReference type="Pfam" id="PF00078">
    <property type="entry name" value="RVT_1"/>
    <property type="match status" value="1"/>
</dbReference>
<keyword evidence="5" id="KW-1185">Reference proteome</keyword>
<evidence type="ECO:0000313" key="5">
    <source>
        <dbReference type="Proteomes" id="UP000006718"/>
    </source>
</evidence>
<dbReference type="Bgee" id="ENSMMUG00000057806">
    <property type="expression patterns" value="Expressed in liver and 1 other cell type or tissue"/>
</dbReference>
<accession>A0A5F8ANN1</accession>
<reference evidence="4" key="3">
    <citation type="submission" date="2025-08" db="UniProtKB">
        <authorList>
            <consortium name="Ensembl"/>
        </authorList>
    </citation>
    <scope>IDENTIFICATION</scope>
    <source>
        <strain evidence="4">17573</strain>
    </source>
</reference>
<dbReference type="PANTHER" id="PTHR19446">
    <property type="entry name" value="REVERSE TRANSCRIPTASES"/>
    <property type="match status" value="1"/>
</dbReference>
<reference evidence="4" key="4">
    <citation type="submission" date="2025-09" db="UniProtKB">
        <authorList>
            <consortium name="Ensembl"/>
        </authorList>
    </citation>
    <scope>IDENTIFICATION</scope>
    <source>
        <strain evidence="4">17573</strain>
    </source>
</reference>
<dbReference type="VEuPathDB" id="HostDB:ENSMMUG00000057806"/>
<name>A0A5F8ANN1_MACMU</name>
<sequence>MKRTEIITNCLSDHSAIKLELRTKKLKQNCSTTWKLNNLLLNDYWVHNEMKTEIKMFFETFENKDTTYQNLWDTFKAVCRGKFIALNAHKRKLERSKIDTLTSQLKELEKQKQTHSKASRRLEITKIRAELKETETQKTLQKINESRSWFFEKINKIDRLLARLIKNKREKNQTDTTKNSKGDITTDPTEIQTTITEYYKHVYANKLENLEEMDNFLDTYTLPRLNQEEVESLNRPIAGSEIEAIINSLPTKKSPGPDGFTAEFYQRYKEELEPFLLNLLQSIEKEGILPNLFDEANIILIPKPGRDTTKKENFRPISLMSIDAKILNKILANRIPQHIKKFIHHDQVGFIPGMQRWFNICKSINIIQHINRTKDKNYMIISIDAEKAFDKIQQPFMLKTLNKLGIDGMYLKIIRAIYEKPTANIILNGQNLEAFPLKTGTRQGCPLSSLLFNIVLEVLARAIRQEKEIKGIQLGKEEVKLSLFADDMIVYLENPIVSGQNLLKLISNFSKVSGYKINVQKSQAFLYTSNRQTESQIMNELPFTIASKRIKYLGIQPTRDVKDLFKENYKPLLSEIKEDTNKWKNIPCSWIGRINIMKMAILPKVIYRFNAIPIKLPMTFFTELEKTALKFIWNQKRPHIAKTILSQKKKLEASRYLTSNYTTRLQ</sequence>
<dbReference type="CDD" id="cd01650">
    <property type="entry name" value="RT_nLTR_like"/>
    <property type="match status" value="1"/>
</dbReference>
<dbReference type="EC" id="2.7.7.49" evidence="1"/>
<reference evidence="5" key="1">
    <citation type="journal article" date="2007" name="Science">
        <title>Evolutionary and biomedical insights from the rhesus macaque genome.</title>
        <authorList>
            <person name="Gibbs R.A."/>
            <person name="Rogers J."/>
            <person name="Katze M.G."/>
            <person name="Bumgarner R."/>
            <person name="Weinstock G.M."/>
            <person name="Mardis E.R."/>
            <person name="Remington K.A."/>
            <person name="Strausberg R.L."/>
            <person name="Venter J.C."/>
            <person name="Wilson R.K."/>
            <person name="Batzer M.A."/>
            <person name="Bustamante C.D."/>
            <person name="Eichler E.E."/>
            <person name="Hahn M.W."/>
            <person name="Hardison R.C."/>
            <person name="Makova K.D."/>
            <person name="Miller W."/>
            <person name="Milosavljevic A."/>
            <person name="Palermo R.E."/>
            <person name="Siepel A."/>
            <person name="Sikela J.M."/>
            <person name="Attaway T."/>
            <person name="Bell S."/>
            <person name="Bernard K.E."/>
            <person name="Buhay C.J."/>
            <person name="Chandrabose M.N."/>
            <person name="Dao M."/>
            <person name="Davis C."/>
            <person name="Delehaunty K.D."/>
            <person name="Ding Y."/>
            <person name="Dinh H.H."/>
            <person name="Dugan-Rocha S."/>
            <person name="Fulton L.A."/>
            <person name="Gabisi R.A."/>
            <person name="Garner T.T."/>
            <person name="Godfrey J."/>
            <person name="Hawes A.C."/>
            <person name="Hernandez J."/>
            <person name="Hines S."/>
            <person name="Holder M."/>
            <person name="Hume J."/>
            <person name="Jhangiani S.N."/>
            <person name="Joshi V."/>
            <person name="Khan Z.M."/>
            <person name="Kirkness E.F."/>
            <person name="Cree A."/>
            <person name="Fowler R.G."/>
            <person name="Lee S."/>
            <person name="Lewis L.R."/>
            <person name="Li Z."/>
            <person name="Liu Y.-S."/>
            <person name="Moore S.M."/>
            <person name="Muzny D."/>
            <person name="Nazareth L.V."/>
            <person name="Ngo D.N."/>
            <person name="Okwuonu G.O."/>
            <person name="Pai G."/>
            <person name="Parker D."/>
            <person name="Paul H.A."/>
            <person name="Pfannkoch C."/>
            <person name="Pohl C.S."/>
            <person name="Rogers Y.-H.C."/>
            <person name="Ruiz S.J."/>
            <person name="Sabo A."/>
            <person name="Santibanez J."/>
            <person name="Schneider B.W."/>
            <person name="Smith S.M."/>
            <person name="Sodergren E."/>
            <person name="Svatek A.F."/>
            <person name="Utterback T.R."/>
            <person name="Vattathil S."/>
            <person name="Warren W."/>
            <person name="White C.S."/>
            <person name="Chinwalla A.T."/>
            <person name="Feng Y."/>
            <person name="Halpern A.L."/>
            <person name="Hillier L.W."/>
            <person name="Huang X."/>
            <person name="Minx P."/>
            <person name="Nelson J.O."/>
            <person name="Pepin K.H."/>
            <person name="Qin X."/>
            <person name="Sutton G.G."/>
            <person name="Venter E."/>
            <person name="Walenz B.P."/>
            <person name="Wallis J.W."/>
            <person name="Worley K.C."/>
            <person name="Yang S.-P."/>
            <person name="Jones S.M."/>
            <person name="Marra M.A."/>
            <person name="Rocchi M."/>
            <person name="Schein J.E."/>
            <person name="Baertsch R."/>
            <person name="Clarke L."/>
            <person name="Csuros M."/>
            <person name="Glasscock J."/>
            <person name="Harris R.A."/>
            <person name="Havlak P."/>
            <person name="Jackson A.R."/>
            <person name="Jiang H."/>
            <person name="Liu Y."/>
            <person name="Messina D.N."/>
            <person name="Shen Y."/>
            <person name="Song H.X.-Z."/>
            <person name="Wylie T."/>
            <person name="Zhang L."/>
            <person name="Birney E."/>
            <person name="Han K."/>
            <person name="Konkel M.K."/>
            <person name="Lee J."/>
            <person name="Smit A.F.A."/>
            <person name="Ullmer B."/>
            <person name="Wang H."/>
            <person name="Xing J."/>
            <person name="Burhans R."/>
            <person name="Cheng Z."/>
            <person name="Karro J.E."/>
            <person name="Ma J."/>
            <person name="Raney B."/>
            <person name="She X."/>
            <person name="Cox M.J."/>
            <person name="Demuth J.P."/>
            <person name="Dumas L.J."/>
            <person name="Han S.-G."/>
            <person name="Hopkins J."/>
            <person name="Karimpour-Fard A."/>
            <person name="Kim Y.H."/>
            <person name="Pollack J.R."/>
            <person name="Vinar T."/>
            <person name="Addo-Quaye C."/>
            <person name="Degenhardt J."/>
            <person name="Denby A."/>
            <person name="Hubisz M.J."/>
            <person name="Indap A."/>
            <person name="Kosiol C."/>
            <person name="Lahn B.T."/>
            <person name="Lawson H.A."/>
            <person name="Marklein A."/>
            <person name="Nielsen R."/>
            <person name="Vallender E.J."/>
            <person name="Clark A.G."/>
            <person name="Ferguson B."/>
            <person name="Hernandez R.D."/>
            <person name="Hirani K."/>
            <person name="Kehrer-Sawatzki H."/>
            <person name="Kolb J."/>
            <person name="Patil S."/>
            <person name="Pu L.-L."/>
            <person name="Ren Y."/>
            <person name="Smith D.G."/>
            <person name="Wheeler D.A."/>
            <person name="Schenck I."/>
            <person name="Ball E.V."/>
            <person name="Chen R."/>
            <person name="Cooper D.N."/>
            <person name="Giardine B."/>
            <person name="Hsu F."/>
            <person name="Kent W.J."/>
            <person name="Lesk A."/>
            <person name="Nelson D.L."/>
            <person name="O'brien W.E."/>
            <person name="Pruefer K."/>
            <person name="Stenson P.D."/>
            <person name="Wallace J.C."/>
            <person name="Ke H."/>
            <person name="Liu X.-M."/>
            <person name="Wang P."/>
            <person name="Xiang A.P."/>
            <person name="Yang F."/>
            <person name="Barber G.P."/>
            <person name="Haussler D."/>
            <person name="Karolchik D."/>
            <person name="Kern A.D."/>
            <person name="Kuhn R.M."/>
            <person name="Smith K.E."/>
            <person name="Zwieg A.S."/>
        </authorList>
    </citation>
    <scope>NUCLEOTIDE SEQUENCE [LARGE SCALE GENOMIC DNA]</scope>
    <source>
        <strain evidence="5">17573</strain>
    </source>
</reference>
<dbReference type="Proteomes" id="UP000006718">
    <property type="component" value="Chromosome 2"/>
</dbReference>
<evidence type="ECO:0000256" key="2">
    <source>
        <dbReference type="SAM" id="Coils"/>
    </source>
</evidence>
<organism evidence="4 5">
    <name type="scientific">Macaca mulatta</name>
    <name type="common">Rhesus macaque</name>
    <dbReference type="NCBI Taxonomy" id="9544"/>
    <lineage>
        <taxon>Eukaryota</taxon>
        <taxon>Metazoa</taxon>
        <taxon>Chordata</taxon>
        <taxon>Craniata</taxon>
        <taxon>Vertebrata</taxon>
        <taxon>Euteleostomi</taxon>
        <taxon>Mammalia</taxon>
        <taxon>Eutheria</taxon>
        <taxon>Euarchontoglires</taxon>
        <taxon>Primates</taxon>
        <taxon>Haplorrhini</taxon>
        <taxon>Catarrhini</taxon>
        <taxon>Cercopithecidae</taxon>
        <taxon>Cercopithecinae</taxon>
        <taxon>Macaca</taxon>
    </lineage>
</organism>
<dbReference type="Ensembl" id="ENSMMUT00000083051.1">
    <property type="protein sequence ID" value="ENSMMUP00000079539.1"/>
    <property type="gene ID" value="ENSMMUG00000057806.1"/>
</dbReference>